<dbReference type="Gene3D" id="1.25.40.1050">
    <property type="match status" value="1"/>
</dbReference>
<feature type="compositionally biased region" description="Polar residues" evidence="8">
    <location>
        <begin position="931"/>
        <end position="957"/>
    </location>
</feature>
<comment type="caution">
    <text evidence="10">The sequence shown here is derived from an EMBL/GenBank/DDBJ whole genome shotgun (WGS) entry which is preliminary data.</text>
</comment>
<dbReference type="InterPro" id="IPR036875">
    <property type="entry name" value="Znf_CCHC_sf"/>
</dbReference>
<organism evidence="10 11">
    <name type="scientific">Zostera marina</name>
    <name type="common">Eelgrass</name>
    <dbReference type="NCBI Taxonomy" id="29655"/>
    <lineage>
        <taxon>Eukaryota</taxon>
        <taxon>Viridiplantae</taxon>
        <taxon>Streptophyta</taxon>
        <taxon>Embryophyta</taxon>
        <taxon>Tracheophyta</taxon>
        <taxon>Spermatophyta</taxon>
        <taxon>Magnoliopsida</taxon>
        <taxon>Liliopsida</taxon>
        <taxon>Zosteraceae</taxon>
        <taxon>Zostera</taxon>
    </lineage>
</organism>
<feature type="compositionally biased region" description="Pro residues" evidence="8">
    <location>
        <begin position="895"/>
        <end position="904"/>
    </location>
</feature>
<keyword evidence="7" id="KW-0862">Zinc</keyword>
<protein>
    <recommendedName>
        <fullName evidence="6">5'-3' exoribonuclease</fullName>
        <ecNumber evidence="6">3.1.13.-</ecNumber>
    </recommendedName>
</protein>
<dbReference type="InterPro" id="IPR041412">
    <property type="entry name" value="Xrn1_helical"/>
</dbReference>
<evidence type="ECO:0000256" key="6">
    <source>
        <dbReference type="PIRNR" id="PIRNR037239"/>
    </source>
</evidence>
<dbReference type="PIRSF" id="PIRSF037239">
    <property type="entry name" value="Exonuclease_Xrn2"/>
    <property type="match status" value="1"/>
</dbReference>
<dbReference type="InterPro" id="IPR027073">
    <property type="entry name" value="5_3_exoribonuclease"/>
</dbReference>
<keyword evidence="3 6" id="KW-0540">Nuclease</keyword>
<sequence>MGVPAFYKWLADRYPMIIVDVVEEQPREGPNGVFVPVDLTRPNPNGMEFDNLYLDMNGIIHPCFHPEGRPAPSTYDDVFKSIFDYIDHVFGLVRPRKLLYMAIDGVAPRAKMNQQRTRRFRAAKDAADAAAEEERIRKEFEDETKSLVRLEKPETADSNVITPGTRFMCVLSVALQYYIHMRLNRNTGWQSTKVILSDSNVPGEGEHKMMSYIRLQRNIPGFNPNTRHCIYGLDADLIMLSLATHEVHFSILREFITMPGQREKCFICGQVGHLAAECRPGEQSELVVTPIHKKKYQFLNIWVLREYLENDLDIPNPPFKIDIERIVDDFVFLCFFVGNDFLPHMPTLEIREGAINLLMTVYKKEFSAMGGYLTDEGEVILENVEHFIQSVAVHEAQIFQKRARVKQAIENNEYRRSKRDNTGDLPKAAPDKVKLGEPGFKERYYIEKFELQNEKYIEATRKDVVLKYVEGLCWVMRYYYQGVCSWLWYYPYHYAPFASDIKDLSDLEITFFLGQPFKPFDQLMGTLPASSSNALPKHYGELMSNPNSSIISFYPTDFELDMNGKKFAWQGVAKLPFIVEDKLLGETKKLEGTLTDEERTRNSMMFDILYAHESHPLVSQMVTVYNHHLYKNHSINRFYEFPIDVIASDGMNGFIWLHDRNSYKNRISSPLAGFNDIENNLVWNVTYINPKYHKHISRPPDGAFLPSKVLTELDIKPFPVPWHEDNNNRRYHQNERLQVSGALSGSVLGEAAHRLVRNSIQINSNSGVMQNWNTHNTFNKFRAAGPSGYEDGFFHFTQDNYFQYPVHNPRNFQQHQYSRPRLPSSSTGVQYSSRQNRTIDYPQDQYSRTRPSSSFTGVNYNRQNIKTVDYLQDQFHIQSGMSSLSIHEETSYQQPQPPRIPPNPVTFHYQQSRPMIQTAGPPPPRPPMNWINRQPRNNSPRPQGIQNYKQLSQTRVTYQPKFRLAQPDSNKPHQ</sequence>
<dbReference type="EMBL" id="LFYR01000664">
    <property type="protein sequence ID" value="KMZ71689.1"/>
    <property type="molecule type" value="Genomic_DNA"/>
</dbReference>
<feature type="domain" description="CCHC-type" evidence="9">
    <location>
        <begin position="264"/>
        <end position="279"/>
    </location>
</feature>
<dbReference type="InterPro" id="IPR017151">
    <property type="entry name" value="Xrn2/3/4"/>
</dbReference>
<dbReference type="OMA" id="ERWDHNV"/>
<dbReference type="Gene3D" id="3.40.50.12390">
    <property type="match status" value="2"/>
</dbReference>
<keyword evidence="5 6" id="KW-0269">Exonuclease</keyword>
<evidence type="ECO:0000256" key="2">
    <source>
        <dbReference type="ARBA" id="ARBA00022664"/>
    </source>
</evidence>
<dbReference type="GO" id="GO:0005634">
    <property type="term" value="C:nucleus"/>
    <property type="evidence" value="ECO:0000318"/>
    <property type="project" value="GO_Central"/>
</dbReference>
<accession>A0A0K9PRW9</accession>
<dbReference type="STRING" id="29655.A0A0K9PRW9"/>
<keyword evidence="11" id="KW-1185">Reference proteome</keyword>
<evidence type="ECO:0000259" key="9">
    <source>
        <dbReference type="PROSITE" id="PS50158"/>
    </source>
</evidence>
<name>A0A0K9PRW9_ZOSMR</name>
<evidence type="ECO:0000256" key="5">
    <source>
        <dbReference type="ARBA" id="ARBA00022839"/>
    </source>
</evidence>
<feature type="region of interest" description="Disordered" evidence="8">
    <location>
        <begin position="815"/>
        <end position="836"/>
    </location>
</feature>
<dbReference type="GO" id="GO:0004534">
    <property type="term" value="F:5'-3' RNA exonuclease activity"/>
    <property type="evidence" value="ECO:0000318"/>
    <property type="project" value="GO_Central"/>
</dbReference>
<dbReference type="InterPro" id="IPR004859">
    <property type="entry name" value="Xrn1_N"/>
</dbReference>
<evidence type="ECO:0000256" key="3">
    <source>
        <dbReference type="ARBA" id="ARBA00022722"/>
    </source>
</evidence>
<keyword evidence="7" id="KW-0863">Zinc-finger</keyword>
<keyword evidence="7" id="KW-0479">Metal-binding</keyword>
<dbReference type="Pfam" id="PF03159">
    <property type="entry name" value="XRN_N"/>
    <property type="match status" value="1"/>
</dbReference>
<dbReference type="GO" id="GO:0006397">
    <property type="term" value="P:mRNA processing"/>
    <property type="evidence" value="ECO:0007669"/>
    <property type="project" value="UniProtKB-UniRule"/>
</dbReference>
<evidence type="ECO:0000256" key="8">
    <source>
        <dbReference type="SAM" id="MobiDB-lite"/>
    </source>
</evidence>
<comment type="function">
    <text evidence="6">Possesses 5'-&gt;3' exoribonuclease activity. Acts as an endogenous post-transcriptional gene silencing (PTGS) suppressor.</text>
</comment>
<evidence type="ECO:0000256" key="7">
    <source>
        <dbReference type="PROSITE-ProRule" id="PRU00047"/>
    </source>
</evidence>
<dbReference type="GO" id="GO:0000956">
    <property type="term" value="P:nuclear-transcribed mRNA catabolic process"/>
    <property type="evidence" value="ECO:0000318"/>
    <property type="project" value="GO_Central"/>
</dbReference>
<dbReference type="Pfam" id="PF00098">
    <property type="entry name" value="zf-CCHC"/>
    <property type="match status" value="1"/>
</dbReference>
<dbReference type="Pfam" id="PF17846">
    <property type="entry name" value="XRN_M"/>
    <property type="match status" value="2"/>
</dbReference>
<dbReference type="SMART" id="SM00343">
    <property type="entry name" value="ZnF_C2HC"/>
    <property type="match status" value="1"/>
</dbReference>
<evidence type="ECO:0000256" key="4">
    <source>
        <dbReference type="ARBA" id="ARBA00022801"/>
    </source>
</evidence>
<dbReference type="OrthoDB" id="372487at2759"/>
<evidence type="ECO:0000313" key="10">
    <source>
        <dbReference type="EMBL" id="KMZ71689.1"/>
    </source>
</evidence>
<reference evidence="11" key="1">
    <citation type="journal article" date="2016" name="Nature">
        <title>The genome of the seagrass Zostera marina reveals angiosperm adaptation to the sea.</title>
        <authorList>
            <person name="Olsen J.L."/>
            <person name="Rouze P."/>
            <person name="Verhelst B."/>
            <person name="Lin Y.-C."/>
            <person name="Bayer T."/>
            <person name="Collen J."/>
            <person name="Dattolo E."/>
            <person name="De Paoli E."/>
            <person name="Dittami S."/>
            <person name="Maumus F."/>
            <person name="Michel G."/>
            <person name="Kersting A."/>
            <person name="Lauritano C."/>
            <person name="Lohaus R."/>
            <person name="Toepel M."/>
            <person name="Tonon T."/>
            <person name="Vanneste K."/>
            <person name="Amirebrahimi M."/>
            <person name="Brakel J."/>
            <person name="Bostroem C."/>
            <person name="Chovatia M."/>
            <person name="Grimwood J."/>
            <person name="Jenkins J.W."/>
            <person name="Jueterbock A."/>
            <person name="Mraz A."/>
            <person name="Stam W.T."/>
            <person name="Tice H."/>
            <person name="Bornberg-Bauer E."/>
            <person name="Green P.J."/>
            <person name="Pearson G.A."/>
            <person name="Procaccini G."/>
            <person name="Duarte C.M."/>
            <person name="Schmutz J."/>
            <person name="Reusch T.B.H."/>
            <person name="Van de Peer Y."/>
        </authorList>
    </citation>
    <scope>NUCLEOTIDE SEQUENCE [LARGE SCALE GENOMIC DNA]</scope>
    <source>
        <strain evidence="11">cv. Finnish</strain>
    </source>
</reference>
<dbReference type="InterPro" id="IPR001878">
    <property type="entry name" value="Znf_CCHC"/>
</dbReference>
<comment type="similarity">
    <text evidence="1 6">Belongs to the 5'-3' exonuclease family. XRN2/RAT1 subfamily.</text>
</comment>
<keyword evidence="4 6" id="KW-0378">Hydrolase</keyword>
<dbReference type="Proteomes" id="UP000036987">
    <property type="component" value="Unassembled WGS sequence"/>
</dbReference>
<dbReference type="FunFam" id="3.40.50.12390:FF:000003">
    <property type="entry name" value="5'-3' exoribonuclease"/>
    <property type="match status" value="1"/>
</dbReference>
<dbReference type="PROSITE" id="PS50158">
    <property type="entry name" value="ZF_CCHC"/>
    <property type="match status" value="1"/>
</dbReference>
<dbReference type="EC" id="3.1.13.-" evidence="6"/>
<dbReference type="PANTHER" id="PTHR12341">
    <property type="entry name" value="5'-&gt;3' EXORIBONUCLEASE"/>
    <property type="match status" value="1"/>
</dbReference>
<dbReference type="FunFam" id="1.25.40.1050:FF:000002">
    <property type="entry name" value="5'-3' exoribonuclease"/>
    <property type="match status" value="1"/>
</dbReference>
<feature type="region of interest" description="Disordered" evidence="8">
    <location>
        <begin position="886"/>
        <end position="974"/>
    </location>
</feature>
<dbReference type="PANTHER" id="PTHR12341:SF74">
    <property type="entry name" value="5'-3' EXORIBONUCLEASE 4"/>
    <property type="match status" value="1"/>
</dbReference>
<dbReference type="GO" id="GO:0003723">
    <property type="term" value="F:RNA binding"/>
    <property type="evidence" value="ECO:0000318"/>
    <property type="project" value="GO_Central"/>
</dbReference>
<dbReference type="CDD" id="cd18673">
    <property type="entry name" value="PIN_XRN1-2-like"/>
    <property type="match status" value="1"/>
</dbReference>
<dbReference type="AlphaFoldDB" id="A0A0K9PRW9"/>
<evidence type="ECO:0000256" key="1">
    <source>
        <dbReference type="ARBA" id="ARBA00006994"/>
    </source>
</evidence>
<keyword evidence="2 6" id="KW-0507">mRNA processing</keyword>
<dbReference type="SUPFAM" id="SSF57756">
    <property type="entry name" value="Retrovirus zinc finger-like domains"/>
    <property type="match status" value="1"/>
</dbReference>
<gene>
    <name evidence="10" type="ORF">ZOSMA_177G00170</name>
</gene>
<evidence type="ECO:0000313" key="11">
    <source>
        <dbReference type="Proteomes" id="UP000036987"/>
    </source>
</evidence>
<dbReference type="GO" id="GO:0008270">
    <property type="term" value="F:zinc ion binding"/>
    <property type="evidence" value="ECO:0007669"/>
    <property type="project" value="UniProtKB-KW"/>
</dbReference>
<proteinExistence type="inferred from homology"/>